<dbReference type="InterPro" id="IPR029058">
    <property type="entry name" value="AB_hydrolase_fold"/>
</dbReference>
<dbReference type="AlphaFoldDB" id="A0A6B2EFN1"/>
<keyword evidence="2" id="KW-0012">Acyltransferase</keyword>
<dbReference type="EMBL" id="GIFK01003433">
    <property type="protein sequence ID" value="NBJ61136.1"/>
    <property type="molecule type" value="Transcribed_RNA"/>
</dbReference>
<dbReference type="InterPro" id="IPR003386">
    <property type="entry name" value="LACT/PDAT_acylTrfase"/>
</dbReference>
<dbReference type="Pfam" id="PF02450">
    <property type="entry name" value="LCAT"/>
    <property type="match status" value="1"/>
</dbReference>
<dbReference type="GO" id="GO:0006629">
    <property type="term" value="P:lipid metabolic process"/>
    <property type="evidence" value="ECO:0007669"/>
    <property type="project" value="InterPro"/>
</dbReference>
<proteinExistence type="predicted"/>
<reference evidence="2" key="1">
    <citation type="submission" date="2019-10" db="EMBL/GenBank/DDBJ databases">
        <title>Short sand fly seasons in Tbilisi, Georgia, hinder development of host immunity to saliva of the visceral leishmaniasis vector Phlebotomus kandelakii.</title>
        <authorList>
            <person name="Oliveira F."/>
            <person name="Giorgobiani E."/>
            <person name="Guimaraes-Costa A.B."/>
            <person name="Abdeladhim M."/>
            <person name="Oristian J."/>
            <person name="Tskhvaradze L."/>
            <person name="Tsertsvadze N."/>
            <person name="Zakalashvili M."/>
            <person name="Valenzuela J.G."/>
            <person name="Kamhawi S."/>
        </authorList>
    </citation>
    <scope>NUCLEOTIDE SEQUENCE</scope>
    <source>
        <strain evidence="2">Wild-capture in Tbilisi</strain>
        <tissue evidence="2">Salivary glands</tissue>
    </source>
</reference>
<dbReference type="Gene3D" id="3.40.50.1820">
    <property type="entry name" value="alpha/beta hydrolase"/>
    <property type="match status" value="2"/>
</dbReference>
<protein>
    <submittedName>
        <fullName evidence="2">Putative phosphatidylcholine-sterol acyltransferase lecithin-cholesterol acyltransferase</fullName>
    </submittedName>
</protein>
<keyword evidence="2" id="KW-0808">Transferase</keyword>
<keyword evidence="1" id="KW-0732">Signal</keyword>
<feature type="chain" id="PRO_5025568916" evidence="1">
    <location>
        <begin position="27"/>
        <end position="419"/>
    </location>
</feature>
<dbReference type="GO" id="GO:0008374">
    <property type="term" value="F:O-acyltransferase activity"/>
    <property type="evidence" value="ECO:0007669"/>
    <property type="project" value="InterPro"/>
</dbReference>
<evidence type="ECO:0000256" key="1">
    <source>
        <dbReference type="SAM" id="SignalP"/>
    </source>
</evidence>
<dbReference type="PANTHER" id="PTHR11440">
    <property type="entry name" value="LECITHIN-CHOLESTEROL ACYLTRANSFERASE-RELATED"/>
    <property type="match status" value="1"/>
</dbReference>
<organism evidence="2">
    <name type="scientific">Phlebotomus kandelakii</name>
    <dbReference type="NCBI Taxonomy" id="1109342"/>
    <lineage>
        <taxon>Eukaryota</taxon>
        <taxon>Metazoa</taxon>
        <taxon>Ecdysozoa</taxon>
        <taxon>Arthropoda</taxon>
        <taxon>Hexapoda</taxon>
        <taxon>Insecta</taxon>
        <taxon>Pterygota</taxon>
        <taxon>Neoptera</taxon>
        <taxon>Endopterygota</taxon>
        <taxon>Diptera</taxon>
        <taxon>Nematocera</taxon>
        <taxon>Psychodoidea</taxon>
        <taxon>Psychodidae</taxon>
        <taxon>Phlebotomus</taxon>
        <taxon>Larroussius</taxon>
    </lineage>
</organism>
<sequence length="419" mass="47430">MLFRGSFCTFLVFSCLLLLFVSESEGFFKFRGRRFRTDGNKRSPIVFVPGDGGSQVDATLDKPEVVHYICQKHTKDFFNIWLNMELLVPLVIDCWIDNVKLYYDNVTRTTSNAPGVTTRIPGWGDSETVEWLDPSHASAGAYFKDIGNAFASVGYVRNVSIRGAPYDFRKAPNENTQWFVDLKVLIEQTYTLNDNQAITLVAHSMGGPMSLVFLQQQTRAWKDKYIARLVTLAGAWAGSAKAVKVFAIGDDLGSFALSGKTMRAEQITSPSLAWLMPSPHFWKPDEILVQTQSRAYTYSQLEEFFNDLNYPTGWDMMQDNKKFITNFTPPDVEVHALYGTNISTVEKLYYRKSKGLDGTPELINGDGDGTVNLRSLQACTQWREMQKPKIYTMELPGVDHMAILSDSRVIKYIMDLLLK</sequence>
<dbReference type="SUPFAM" id="SSF53474">
    <property type="entry name" value="alpha/beta-Hydrolases"/>
    <property type="match status" value="1"/>
</dbReference>
<dbReference type="PROSITE" id="PS51257">
    <property type="entry name" value="PROKAR_LIPOPROTEIN"/>
    <property type="match status" value="1"/>
</dbReference>
<accession>A0A6B2EFN1</accession>
<name>A0A6B2EFN1_9DIPT</name>
<feature type="signal peptide" evidence="1">
    <location>
        <begin position="1"/>
        <end position="26"/>
    </location>
</feature>
<evidence type="ECO:0000313" key="2">
    <source>
        <dbReference type="EMBL" id="NBJ61136.1"/>
    </source>
</evidence>